<dbReference type="AlphaFoldDB" id="A0A133VL01"/>
<accession>A0A133VL01</accession>
<feature type="compositionally biased region" description="Polar residues" evidence="1">
    <location>
        <begin position="29"/>
        <end position="44"/>
    </location>
</feature>
<feature type="non-terminal residue" evidence="2">
    <location>
        <position position="1"/>
    </location>
</feature>
<evidence type="ECO:0000313" key="2">
    <source>
        <dbReference type="EMBL" id="KXB07111.1"/>
    </source>
</evidence>
<reference evidence="2 3" key="1">
    <citation type="journal article" date="2016" name="Sci. Rep.">
        <title>Metabolic traits of an uncultured archaeal lineage -MSBL1- from brine pools of the Red Sea.</title>
        <authorList>
            <person name="Mwirichia R."/>
            <person name="Alam I."/>
            <person name="Rashid M."/>
            <person name="Vinu M."/>
            <person name="Ba-Alawi W."/>
            <person name="Anthony Kamau A."/>
            <person name="Kamanda Ngugi D."/>
            <person name="Goker M."/>
            <person name="Klenk H.P."/>
            <person name="Bajic V."/>
            <person name="Stingl U."/>
        </authorList>
    </citation>
    <scope>NUCLEOTIDE SEQUENCE [LARGE SCALE GENOMIC DNA]</scope>
    <source>
        <strain evidence="2">SCGC-AAA382A20</strain>
    </source>
</reference>
<comment type="caution">
    <text evidence="2">The sequence shown here is derived from an EMBL/GenBank/DDBJ whole genome shotgun (WGS) entry which is preliminary data.</text>
</comment>
<feature type="compositionally biased region" description="Polar residues" evidence="1">
    <location>
        <begin position="10"/>
        <end position="20"/>
    </location>
</feature>
<name>A0A133VL01_9EURY</name>
<dbReference type="EMBL" id="LHYE01000016">
    <property type="protein sequence ID" value="KXB07111.1"/>
    <property type="molecule type" value="Genomic_DNA"/>
</dbReference>
<organism evidence="2 3">
    <name type="scientific">candidate division MSBL1 archaeon SCGC-AAA382A20</name>
    <dbReference type="NCBI Taxonomy" id="1698280"/>
    <lineage>
        <taxon>Archaea</taxon>
        <taxon>Methanobacteriati</taxon>
        <taxon>Methanobacteriota</taxon>
        <taxon>candidate division MSBL1</taxon>
    </lineage>
</organism>
<keyword evidence="3" id="KW-1185">Reference proteome</keyword>
<feature type="region of interest" description="Disordered" evidence="1">
    <location>
        <begin position="1"/>
        <end position="64"/>
    </location>
</feature>
<evidence type="ECO:0000313" key="3">
    <source>
        <dbReference type="Proteomes" id="UP000070263"/>
    </source>
</evidence>
<protein>
    <submittedName>
        <fullName evidence="2">Uncharacterized protein</fullName>
    </submittedName>
</protein>
<evidence type="ECO:0000256" key="1">
    <source>
        <dbReference type="SAM" id="MobiDB-lite"/>
    </source>
</evidence>
<sequence>VPKKKRNKQKQSNPTPSPKQTLLVKPSNLKPSNSQNKPSSTLENQSKENRFGRGYKKRSKNFQHYQRDLPLNSLRIGTFVPSSF</sequence>
<proteinExistence type="predicted"/>
<dbReference type="Proteomes" id="UP000070263">
    <property type="component" value="Unassembled WGS sequence"/>
</dbReference>
<gene>
    <name evidence="2" type="ORF">AKJ51_02025</name>
</gene>